<reference evidence="3" key="1">
    <citation type="submission" date="2019-12" db="EMBL/GenBank/DDBJ databases">
        <title>An insight into the sialome of adult female Ixodes ricinus ticks feeding for 6 days.</title>
        <authorList>
            <person name="Perner J."/>
            <person name="Ribeiro J.M.C."/>
        </authorList>
    </citation>
    <scope>NUCLEOTIDE SEQUENCE</scope>
    <source>
        <strain evidence="3">Semi-engorged</strain>
        <tissue evidence="3">Salivary glands</tissue>
    </source>
</reference>
<feature type="chain" id="PRO_5025341076" description="Secreted protein" evidence="2">
    <location>
        <begin position="22"/>
        <end position="102"/>
    </location>
</feature>
<feature type="transmembrane region" description="Helical" evidence="1">
    <location>
        <begin position="37"/>
        <end position="57"/>
    </location>
</feature>
<keyword evidence="2" id="KW-0732">Signal</keyword>
<organism evidence="3">
    <name type="scientific">Ixodes ricinus</name>
    <name type="common">Common tick</name>
    <name type="synonym">Acarus ricinus</name>
    <dbReference type="NCBI Taxonomy" id="34613"/>
    <lineage>
        <taxon>Eukaryota</taxon>
        <taxon>Metazoa</taxon>
        <taxon>Ecdysozoa</taxon>
        <taxon>Arthropoda</taxon>
        <taxon>Chelicerata</taxon>
        <taxon>Arachnida</taxon>
        <taxon>Acari</taxon>
        <taxon>Parasitiformes</taxon>
        <taxon>Ixodida</taxon>
        <taxon>Ixodoidea</taxon>
        <taxon>Ixodidae</taxon>
        <taxon>Ixodinae</taxon>
        <taxon>Ixodes</taxon>
    </lineage>
</organism>
<evidence type="ECO:0000256" key="2">
    <source>
        <dbReference type="SAM" id="SignalP"/>
    </source>
</evidence>
<feature type="transmembrane region" description="Helical" evidence="1">
    <location>
        <begin position="69"/>
        <end position="92"/>
    </location>
</feature>
<evidence type="ECO:0000256" key="1">
    <source>
        <dbReference type="SAM" id="Phobius"/>
    </source>
</evidence>
<protein>
    <recommendedName>
        <fullName evidence="4">Secreted protein</fullName>
    </recommendedName>
</protein>
<accession>A0A6B0UFJ6</accession>
<evidence type="ECO:0008006" key="4">
    <source>
        <dbReference type="Google" id="ProtNLM"/>
    </source>
</evidence>
<proteinExistence type="predicted"/>
<evidence type="ECO:0000313" key="3">
    <source>
        <dbReference type="EMBL" id="MXU88557.1"/>
    </source>
</evidence>
<keyword evidence="1" id="KW-1133">Transmembrane helix</keyword>
<keyword evidence="1" id="KW-0472">Membrane</keyword>
<keyword evidence="1" id="KW-0812">Transmembrane</keyword>
<dbReference type="EMBL" id="GIFC01006474">
    <property type="protein sequence ID" value="MXU88557.1"/>
    <property type="molecule type" value="Transcribed_RNA"/>
</dbReference>
<dbReference type="AlphaFoldDB" id="A0A6B0UFJ6"/>
<name>A0A6B0UFJ6_IXORI</name>
<feature type="signal peptide" evidence="2">
    <location>
        <begin position="1"/>
        <end position="21"/>
    </location>
</feature>
<sequence length="102" mass="11340">MLLCALLTALFVFFSCPNCFSFANCCTDFVLGRFTIMPIFSTYVFVCIFVILSCALLTSLSSLSFPSSALFVLICTDCVLGHSTCLSFSFFLGRRHTSHCWL</sequence>